<feature type="domain" description="FecR protein" evidence="1">
    <location>
        <begin position="209"/>
        <end position="308"/>
    </location>
</feature>
<dbReference type="InterPro" id="IPR006860">
    <property type="entry name" value="FecR"/>
</dbReference>
<dbReference type="PANTHER" id="PTHR38731:SF1">
    <property type="entry name" value="FECR PROTEIN DOMAIN-CONTAINING PROTEIN"/>
    <property type="match status" value="1"/>
</dbReference>
<dbReference type="EMBL" id="CP159373">
    <property type="protein sequence ID" value="XCN71110.1"/>
    <property type="molecule type" value="Genomic_DNA"/>
</dbReference>
<protein>
    <submittedName>
        <fullName evidence="2">FecR domain-containing protein</fullName>
    </submittedName>
</protein>
<gene>
    <name evidence="2" type="ORF">Q3M24_12360</name>
</gene>
<evidence type="ECO:0000259" key="1">
    <source>
        <dbReference type="Pfam" id="PF04773"/>
    </source>
</evidence>
<dbReference type="AlphaFoldDB" id="A0AAU8LQB9"/>
<dbReference type="Pfam" id="PF09136">
    <property type="entry name" value="Glucodextran_B"/>
    <property type="match status" value="1"/>
</dbReference>
<evidence type="ECO:0000313" key="2">
    <source>
        <dbReference type="EMBL" id="XCN71110.1"/>
    </source>
</evidence>
<reference evidence="2" key="1">
    <citation type="journal article" date="2024" name="Syst. Appl. Microbiol.">
        <title>First single-strain enrichments of Electrothrix cable bacteria, description of E. aestuarii sp. nov. and E. rattekaaiensis sp. nov., and proposal of a cable bacteria taxonomy following the rules of the SeqCode.</title>
        <authorList>
            <person name="Plum-Jensen L.E."/>
            <person name="Schramm A."/>
            <person name="Marshall I.P.G."/>
        </authorList>
    </citation>
    <scope>NUCLEOTIDE SEQUENCE</scope>
    <source>
        <strain evidence="2">Rat1</strain>
    </source>
</reference>
<proteinExistence type="predicted"/>
<dbReference type="KEGG" id="eaj:Q3M24_12360"/>
<dbReference type="Pfam" id="PF04773">
    <property type="entry name" value="FecR"/>
    <property type="match status" value="1"/>
</dbReference>
<dbReference type="PANTHER" id="PTHR38731">
    <property type="entry name" value="LIPL45-RELATED LIPOPROTEIN-RELATED"/>
    <property type="match status" value="1"/>
</dbReference>
<name>A0AAU8LQB9_9BACT</name>
<organism evidence="2">
    <name type="scientific">Candidatus Electrothrix aestuarii</name>
    <dbReference type="NCBI Taxonomy" id="3062594"/>
    <lineage>
        <taxon>Bacteria</taxon>
        <taxon>Pseudomonadati</taxon>
        <taxon>Thermodesulfobacteriota</taxon>
        <taxon>Desulfobulbia</taxon>
        <taxon>Desulfobulbales</taxon>
        <taxon>Desulfobulbaceae</taxon>
        <taxon>Candidatus Electrothrix</taxon>
    </lineage>
</organism>
<reference evidence="2" key="2">
    <citation type="submission" date="2024-06" db="EMBL/GenBank/DDBJ databases">
        <authorList>
            <person name="Plum-Jensen L.E."/>
            <person name="Schramm A."/>
            <person name="Marshall I.P.G."/>
        </authorList>
    </citation>
    <scope>NUCLEOTIDE SEQUENCE</scope>
    <source>
        <strain evidence="2">Rat1</strain>
    </source>
</reference>
<dbReference type="Gene3D" id="2.60.40.10">
    <property type="entry name" value="Immunoglobulins"/>
    <property type="match status" value="4"/>
</dbReference>
<dbReference type="Gene3D" id="2.60.120.1440">
    <property type="match status" value="1"/>
</dbReference>
<sequence>MCYRFILDRKIFPGSRPLLFLLFSVLCIFFSGASLFAASSPEEAHATIGVDGSLRQISEHLLGDKDAWPVILRCNGIPHLDAAPPGTTLRVPVGLYKKLSLHLERIASFINQANSVGAALLAKDDITEAEQLRDQALRLRLEARLQDAVEQAALAESKARVALDKARNGQNQATAAWLEWKSGTVENRQPEAARWQKTKLQQRFEERERVRTLADSRGRIKFSDQSQISLDEHALVVIGSMEKNVIRSSYSNSVSMIKGDIQFHLASISQQKRFKVKLPNITTDIRSLDFLTSLDEENVARIANYDGEIDISAGGGQVTVKKNQGTKIVPGQKPTKPKELLPPPTMLTPKPEQKFYGAQVLFTWKPVSRARRYQIELSNTSSFSMLLAADKISGQRFQWQAPSAGVYFFRIKTIDQDGCPGPFADPLVFSVDPDTEPPFLAIHSPGKDIQTRNKEIEVRGEVERNALLRINGQEVRSDDAGRFSYMFSLSGGSNVLHAKAVDAAGNISSVERTVTRQQDSQLLRLDNPGNILSKTEEVAISGWLLPGTRLFVNRTPVQARGDFTYLLQLSEGEHEIQVEALGQDGQEEGRSLHVLIDLHPPEIKIGKIKQAQVGGQVIVKGSVSEEGDVTLNEKPVKLTGLKFEETVLLREGNNELRLDVQDSAGNRNSWKKKVFRDSIPPEILKHEVSPRKTKGGEVVQLTVQAKDEGVGLARTGSFTLEVNGTPLKGVLNRSSEDSTMYTGNVFVLPGVSGAVLVREIRVQDLLGNLAEYRAKKKEK</sequence>
<dbReference type="InterPro" id="IPR013783">
    <property type="entry name" value="Ig-like_fold"/>
</dbReference>
<accession>A0AAU8LQB9</accession>